<keyword evidence="5" id="KW-0469">Meiosis</keyword>
<keyword evidence="10" id="KW-1185">Reference proteome</keyword>
<proteinExistence type="inferred from homology"/>
<evidence type="ECO:0000256" key="7">
    <source>
        <dbReference type="SAM" id="MobiDB-lite"/>
    </source>
</evidence>
<evidence type="ECO:0000256" key="2">
    <source>
        <dbReference type="ARBA" id="ARBA00007922"/>
    </source>
</evidence>
<dbReference type="STRING" id="212602.A0A420I0A9"/>
<dbReference type="GO" id="GO:0007129">
    <property type="term" value="P:homologous chromosome pairing at meiosis"/>
    <property type="evidence" value="ECO:0007669"/>
    <property type="project" value="TreeGrafter"/>
</dbReference>
<name>A0A420I0A9_9PEZI</name>
<dbReference type="GO" id="GO:0120231">
    <property type="term" value="C:DNA recombinase auxiliary factor complex"/>
    <property type="evidence" value="ECO:0007669"/>
    <property type="project" value="TreeGrafter"/>
</dbReference>
<evidence type="ECO:0000256" key="5">
    <source>
        <dbReference type="ARBA" id="ARBA00023254"/>
    </source>
</evidence>
<dbReference type="GO" id="GO:0003690">
    <property type="term" value="F:double-stranded DNA binding"/>
    <property type="evidence" value="ECO:0007669"/>
    <property type="project" value="TreeGrafter"/>
</dbReference>
<feature type="coiled-coil region" evidence="6">
    <location>
        <begin position="155"/>
        <end position="182"/>
    </location>
</feature>
<comment type="caution">
    <text evidence="9">The sequence shown here is derived from an EMBL/GenBank/DDBJ whole genome shotgun (WGS) entry which is preliminary data.</text>
</comment>
<accession>A0A420I0A9</accession>
<dbReference type="GO" id="GO:0000794">
    <property type="term" value="C:condensed nuclear chromosome"/>
    <property type="evidence" value="ECO:0007669"/>
    <property type="project" value="TreeGrafter"/>
</dbReference>
<dbReference type="InterPro" id="IPR036388">
    <property type="entry name" value="WH-like_DNA-bd_sf"/>
</dbReference>
<dbReference type="PANTHER" id="PTHR15938:SF0">
    <property type="entry name" value="HOMOLOGOUS-PAIRING PROTEIN 2 HOMOLOG"/>
    <property type="match status" value="1"/>
</dbReference>
<feature type="domain" description="Homologous-pairing protein 2 winged helix" evidence="8">
    <location>
        <begin position="77"/>
        <end position="127"/>
    </location>
</feature>
<organism evidence="9 10">
    <name type="scientific">Erysiphe neolycopersici</name>
    <dbReference type="NCBI Taxonomy" id="212602"/>
    <lineage>
        <taxon>Eukaryota</taxon>
        <taxon>Fungi</taxon>
        <taxon>Dikarya</taxon>
        <taxon>Ascomycota</taxon>
        <taxon>Pezizomycotina</taxon>
        <taxon>Leotiomycetes</taxon>
        <taxon>Erysiphales</taxon>
        <taxon>Erysiphaceae</taxon>
        <taxon>Erysiphe</taxon>
    </lineage>
</organism>
<feature type="compositionally biased region" description="Basic and acidic residues" evidence="7">
    <location>
        <begin position="23"/>
        <end position="55"/>
    </location>
</feature>
<protein>
    <submittedName>
        <fullName evidence="9">Homologous-pairing protein 2</fullName>
    </submittedName>
</protein>
<dbReference type="Proteomes" id="UP000286134">
    <property type="component" value="Unassembled WGS sequence"/>
</dbReference>
<comment type="similarity">
    <text evidence="2">Belongs to the HOP2 family.</text>
</comment>
<dbReference type="PANTHER" id="PTHR15938">
    <property type="entry name" value="TBP-1 INTERACTING PROTEIN"/>
    <property type="match status" value="1"/>
</dbReference>
<keyword evidence="6" id="KW-0175">Coiled coil</keyword>
<keyword evidence="3" id="KW-0233">DNA recombination</keyword>
<gene>
    <name evidence="9" type="ORF">OnM2_028016</name>
</gene>
<evidence type="ECO:0000256" key="6">
    <source>
        <dbReference type="SAM" id="Coils"/>
    </source>
</evidence>
<dbReference type="AlphaFoldDB" id="A0A420I0A9"/>
<evidence type="ECO:0000313" key="10">
    <source>
        <dbReference type="Proteomes" id="UP000286134"/>
    </source>
</evidence>
<dbReference type="GO" id="GO:0010774">
    <property type="term" value="P:meiotic strand invasion involved in reciprocal meiotic recombination"/>
    <property type="evidence" value="ECO:0007669"/>
    <property type="project" value="TreeGrafter"/>
</dbReference>
<dbReference type="Pfam" id="PF07106">
    <property type="entry name" value="WHD_TBPIP"/>
    <property type="match status" value="1"/>
</dbReference>
<sequence>MPPKKHKLDDGEETDPASPSQKIKKEASKSLKAKIEKKPKIEKVKKEKSEAKKTEINASSKGAKEVKEKVLALHGDDAIALMLRYLKDQNRPYSATEICANLHGKVGKTVADKLLKEMGETGKIKSKSTRGNEKGSQWIFWALQDDTDNIGPEELNQMDEEIKELKENIKEMKIKLKANTKSLEILKNTPTTKKLITNIENLRVENTAKTERLQHYRSGENKMVTREELLKVDKELIYWTKKQLARKRAFQCLEDLLLETKTREELWEEAGIEEDISFLE</sequence>
<dbReference type="EMBL" id="MCFK01002806">
    <property type="protein sequence ID" value="RKF63101.1"/>
    <property type="molecule type" value="Genomic_DNA"/>
</dbReference>
<evidence type="ECO:0000259" key="8">
    <source>
        <dbReference type="Pfam" id="PF07106"/>
    </source>
</evidence>
<evidence type="ECO:0000256" key="3">
    <source>
        <dbReference type="ARBA" id="ARBA00023172"/>
    </source>
</evidence>
<comment type="subcellular location">
    <subcellularLocation>
        <location evidence="1">Nucleus</location>
    </subcellularLocation>
</comment>
<evidence type="ECO:0000313" key="9">
    <source>
        <dbReference type="EMBL" id="RKF63101.1"/>
    </source>
</evidence>
<dbReference type="InterPro" id="IPR010776">
    <property type="entry name" value="Hop2_WH_dom"/>
</dbReference>
<dbReference type="OrthoDB" id="272266at2759"/>
<evidence type="ECO:0000256" key="4">
    <source>
        <dbReference type="ARBA" id="ARBA00023242"/>
    </source>
</evidence>
<reference evidence="9 10" key="1">
    <citation type="journal article" date="2018" name="BMC Genomics">
        <title>Comparative genome analyses reveal sequence features reflecting distinct modes of host-adaptation between dicot and monocot powdery mildew.</title>
        <authorList>
            <person name="Wu Y."/>
            <person name="Ma X."/>
            <person name="Pan Z."/>
            <person name="Kale S.D."/>
            <person name="Song Y."/>
            <person name="King H."/>
            <person name="Zhang Q."/>
            <person name="Presley C."/>
            <person name="Deng X."/>
            <person name="Wei C.I."/>
            <person name="Xiao S."/>
        </authorList>
    </citation>
    <scope>NUCLEOTIDE SEQUENCE [LARGE SCALE GENOMIC DNA]</scope>
    <source>
        <strain evidence="9">UMSG2</strain>
    </source>
</reference>
<dbReference type="GO" id="GO:0000709">
    <property type="term" value="P:meiotic joint molecule formation"/>
    <property type="evidence" value="ECO:0007669"/>
    <property type="project" value="TreeGrafter"/>
</dbReference>
<feature type="region of interest" description="Disordered" evidence="7">
    <location>
        <begin position="1"/>
        <end position="59"/>
    </location>
</feature>
<evidence type="ECO:0000256" key="1">
    <source>
        <dbReference type="ARBA" id="ARBA00004123"/>
    </source>
</evidence>
<keyword evidence="4" id="KW-0539">Nucleus</keyword>
<dbReference type="Gene3D" id="1.10.10.10">
    <property type="entry name" value="Winged helix-like DNA-binding domain superfamily/Winged helix DNA-binding domain"/>
    <property type="match status" value="1"/>
</dbReference>
<dbReference type="GO" id="GO:0120230">
    <property type="term" value="F:recombinase activator activity"/>
    <property type="evidence" value="ECO:0007669"/>
    <property type="project" value="TreeGrafter"/>
</dbReference>